<dbReference type="Gene3D" id="3.90.640.10">
    <property type="entry name" value="Actin, Chain A, domain 4"/>
    <property type="match status" value="1"/>
</dbReference>
<dbReference type="Gene3D" id="3.30.420.40">
    <property type="match status" value="2"/>
</dbReference>
<dbReference type="InterPro" id="IPR013126">
    <property type="entry name" value="Hsp_70_fam"/>
</dbReference>
<reference evidence="5 6" key="2">
    <citation type="submission" date="2020-03" db="EMBL/GenBank/DDBJ databases">
        <authorList>
            <person name="Ichikawa N."/>
            <person name="Kimura A."/>
            <person name="Kitahashi Y."/>
            <person name="Uohara A."/>
        </authorList>
    </citation>
    <scope>NUCLEOTIDE SEQUENCE [LARGE SCALE GENOMIC DNA]</scope>
    <source>
        <strain evidence="5 6">NBRC 108639</strain>
    </source>
</reference>
<dbReference type="AlphaFoldDB" id="A0A6V8K5Q5"/>
<sequence length="624" mass="63491">MVAWPNGGWLPLHPDGVPWLSSAVHVSADGTISTGEQAWQAAAITPDGFEPCPLRLVGQEHALLAGRQVPVVDLVAATLARMAGEAARIAGVAVQQSRLAVPASWGPVRCTWLRRAARRAGLGEVSLVAAPVAVAEHLLASGHSFPVGSYLAVCDIGGGAEVTVLRRGSAGFEVLSTLTDQDAGGLQIDELLAASLDGRPGGTDAGVAAGVRWQLLAAARAAKATVSTQAAVTVQRPAPYPPMVVTAGQVETLAGPVLQRAGRLVLDAVAAAELAVDQVSVVLAGGGAAMPAAARAVGEVVGREPLVTGEPGVAAVRGAAAAVGPAAVGPDQAMPDIGPPVPPFRRFVALAVPAAASLALFVDFAAIKARAGGRDNEVYRYRDYSPGVGGFGPGDFHYKINWGELAIAGSLAVVACLCAAALLASVLPVNAGMRTPSGSDGVQMGGGLLASLVIGLAGAGLYAVGAAGYIAAPAAPFLKWAIVPLLPLAVVVAVAAIAVARWGRRPAVGWHVWLRFPISSVIAATAGMLLVHYTFWHWTDTPLIETAARFGGLLIGVGAALALAQPLPYRVVVAAPLGAATALLTSPDSTGVLGVIYVLAVTVWWAQRLWQLAYRPPAAWQPPR</sequence>
<comment type="caution">
    <text evidence="5">The sequence shown here is derived from an EMBL/GenBank/DDBJ whole genome shotgun (WGS) entry which is preliminary data.</text>
</comment>
<reference evidence="5 6" key="1">
    <citation type="submission" date="2020-03" db="EMBL/GenBank/DDBJ databases">
        <title>Whole genome shotgun sequence of Phytohabitans houttuyneae NBRC 108639.</title>
        <authorList>
            <person name="Komaki H."/>
            <person name="Tamura T."/>
        </authorList>
    </citation>
    <scope>NUCLEOTIDE SEQUENCE [LARGE SCALE GENOMIC DNA]</scope>
    <source>
        <strain evidence="5 6">NBRC 108639</strain>
    </source>
</reference>
<dbReference type="Pfam" id="PF00012">
    <property type="entry name" value="HSP70"/>
    <property type="match status" value="1"/>
</dbReference>
<evidence type="ECO:0008006" key="7">
    <source>
        <dbReference type="Google" id="ProtNLM"/>
    </source>
</evidence>
<keyword evidence="3" id="KW-0143">Chaperone</keyword>
<dbReference type="PANTHER" id="PTHR42749:SF1">
    <property type="entry name" value="CELL SHAPE-DETERMINING PROTEIN MREB"/>
    <property type="match status" value="1"/>
</dbReference>
<feature type="transmembrane region" description="Helical" evidence="4">
    <location>
        <begin position="347"/>
        <end position="367"/>
    </location>
</feature>
<keyword evidence="4" id="KW-0812">Transmembrane</keyword>
<feature type="transmembrane region" description="Helical" evidence="4">
    <location>
        <begin position="589"/>
        <end position="606"/>
    </location>
</feature>
<feature type="transmembrane region" description="Helical" evidence="4">
    <location>
        <begin position="512"/>
        <end position="535"/>
    </location>
</feature>
<feature type="transmembrane region" description="Helical" evidence="4">
    <location>
        <begin position="405"/>
        <end position="427"/>
    </location>
</feature>
<dbReference type="Proteomes" id="UP000482800">
    <property type="component" value="Unassembled WGS sequence"/>
</dbReference>
<name>A0A6V8K5Q5_9ACTN</name>
<evidence type="ECO:0000313" key="5">
    <source>
        <dbReference type="EMBL" id="GFJ77489.1"/>
    </source>
</evidence>
<evidence type="ECO:0000256" key="4">
    <source>
        <dbReference type="SAM" id="Phobius"/>
    </source>
</evidence>
<keyword evidence="6" id="KW-1185">Reference proteome</keyword>
<dbReference type="EMBL" id="BLPF01000001">
    <property type="protein sequence ID" value="GFJ77489.1"/>
    <property type="molecule type" value="Genomic_DNA"/>
</dbReference>
<keyword evidence="2" id="KW-0067">ATP-binding</keyword>
<evidence type="ECO:0000256" key="2">
    <source>
        <dbReference type="ARBA" id="ARBA00022840"/>
    </source>
</evidence>
<dbReference type="PANTHER" id="PTHR42749">
    <property type="entry name" value="CELL SHAPE-DETERMINING PROTEIN MREB"/>
    <property type="match status" value="1"/>
</dbReference>
<accession>A0A6V8K5Q5</accession>
<dbReference type="InterPro" id="IPR043129">
    <property type="entry name" value="ATPase_NBD"/>
</dbReference>
<proteinExistence type="predicted"/>
<keyword evidence="4" id="KW-1133">Transmembrane helix</keyword>
<keyword evidence="4" id="KW-0472">Membrane</keyword>
<gene>
    <name evidence="5" type="ORF">Phou_016690</name>
</gene>
<dbReference type="GO" id="GO:0005524">
    <property type="term" value="F:ATP binding"/>
    <property type="evidence" value="ECO:0007669"/>
    <property type="project" value="UniProtKB-KW"/>
</dbReference>
<evidence type="ECO:0000313" key="6">
    <source>
        <dbReference type="Proteomes" id="UP000482800"/>
    </source>
</evidence>
<protein>
    <recommendedName>
        <fullName evidence="7">Hsp70 family protein</fullName>
    </recommendedName>
</protein>
<keyword evidence="1" id="KW-0547">Nucleotide-binding</keyword>
<organism evidence="5 6">
    <name type="scientific">Phytohabitans houttuyneae</name>
    <dbReference type="NCBI Taxonomy" id="1076126"/>
    <lineage>
        <taxon>Bacteria</taxon>
        <taxon>Bacillati</taxon>
        <taxon>Actinomycetota</taxon>
        <taxon>Actinomycetes</taxon>
        <taxon>Micromonosporales</taxon>
        <taxon>Micromonosporaceae</taxon>
    </lineage>
</organism>
<feature type="transmembrane region" description="Helical" evidence="4">
    <location>
        <begin position="447"/>
        <end position="470"/>
    </location>
</feature>
<dbReference type="SUPFAM" id="SSF53067">
    <property type="entry name" value="Actin-like ATPase domain"/>
    <property type="match status" value="2"/>
</dbReference>
<feature type="transmembrane region" description="Helical" evidence="4">
    <location>
        <begin position="477"/>
        <end position="500"/>
    </location>
</feature>
<evidence type="ECO:0000256" key="3">
    <source>
        <dbReference type="ARBA" id="ARBA00023186"/>
    </source>
</evidence>
<feature type="transmembrane region" description="Helical" evidence="4">
    <location>
        <begin position="547"/>
        <end position="569"/>
    </location>
</feature>
<evidence type="ECO:0000256" key="1">
    <source>
        <dbReference type="ARBA" id="ARBA00022741"/>
    </source>
</evidence>
<dbReference type="GO" id="GO:0140662">
    <property type="term" value="F:ATP-dependent protein folding chaperone"/>
    <property type="evidence" value="ECO:0007669"/>
    <property type="project" value="InterPro"/>
</dbReference>